<name>A0ACB8ZWS2_ARCLA</name>
<proteinExistence type="predicted"/>
<gene>
    <name evidence="1" type="ORF">L6452_27880</name>
</gene>
<organism evidence="1 2">
    <name type="scientific">Arctium lappa</name>
    <name type="common">Greater burdock</name>
    <name type="synonym">Lappa major</name>
    <dbReference type="NCBI Taxonomy" id="4217"/>
    <lineage>
        <taxon>Eukaryota</taxon>
        <taxon>Viridiplantae</taxon>
        <taxon>Streptophyta</taxon>
        <taxon>Embryophyta</taxon>
        <taxon>Tracheophyta</taxon>
        <taxon>Spermatophyta</taxon>
        <taxon>Magnoliopsida</taxon>
        <taxon>eudicotyledons</taxon>
        <taxon>Gunneridae</taxon>
        <taxon>Pentapetalae</taxon>
        <taxon>asterids</taxon>
        <taxon>campanulids</taxon>
        <taxon>Asterales</taxon>
        <taxon>Asteraceae</taxon>
        <taxon>Carduoideae</taxon>
        <taxon>Cardueae</taxon>
        <taxon>Arctiinae</taxon>
        <taxon>Arctium</taxon>
    </lineage>
</organism>
<dbReference type="Proteomes" id="UP001055879">
    <property type="component" value="Linkage Group LG09"/>
</dbReference>
<keyword evidence="2" id="KW-1185">Reference proteome</keyword>
<sequence>MVEGIPSGRPCVAEGIAMEGHYSVRKAGEAESPFPRTFQSAQAGGFASLPIGTAARVEQNTQHISYLLPSEVFGGRGKRHPPLRVNSRRGRRVLNRELVFGFWFKLWETESYAGYAAACRPRAQLIASIKCIAQGFGVESFTYSSWSISGALPYIVVRTCDFVAIDSKCLAHNSDCGLLCVMLQYLVKWFLLAAVALLTSKLSEQALSENAYDGATDDDGEALQKAMILLSQHYHKKFQHHSGSNNLRFTPGSKNVKVPEVKKAAACFNCRKSGHIAKECRVKVVRDSAYYRKKLELAEKRENGTALLAEEEFWLDHSDEEADNVETAHMCFIGVD</sequence>
<dbReference type="EMBL" id="CM042055">
    <property type="protein sequence ID" value="KAI3702154.1"/>
    <property type="molecule type" value="Genomic_DNA"/>
</dbReference>
<comment type="caution">
    <text evidence="1">The sequence shown here is derived from an EMBL/GenBank/DDBJ whole genome shotgun (WGS) entry which is preliminary data.</text>
</comment>
<evidence type="ECO:0000313" key="2">
    <source>
        <dbReference type="Proteomes" id="UP001055879"/>
    </source>
</evidence>
<protein>
    <submittedName>
        <fullName evidence="1">Uncharacterized protein</fullName>
    </submittedName>
</protein>
<accession>A0ACB8ZWS2</accession>
<reference evidence="1 2" key="2">
    <citation type="journal article" date="2022" name="Mol. Ecol. Resour.">
        <title>The genomes of chicory, endive, great burdock and yacon provide insights into Asteraceae paleo-polyploidization history and plant inulin production.</title>
        <authorList>
            <person name="Fan W."/>
            <person name="Wang S."/>
            <person name="Wang H."/>
            <person name="Wang A."/>
            <person name="Jiang F."/>
            <person name="Liu H."/>
            <person name="Zhao H."/>
            <person name="Xu D."/>
            <person name="Zhang Y."/>
        </authorList>
    </citation>
    <scope>NUCLEOTIDE SEQUENCE [LARGE SCALE GENOMIC DNA]</scope>
    <source>
        <strain evidence="2">cv. Niubang</strain>
    </source>
</reference>
<reference evidence="2" key="1">
    <citation type="journal article" date="2022" name="Mol. Ecol. Resour.">
        <title>The genomes of chicory, endive, great burdock and yacon provide insights into Asteraceae palaeo-polyploidization history and plant inulin production.</title>
        <authorList>
            <person name="Fan W."/>
            <person name="Wang S."/>
            <person name="Wang H."/>
            <person name="Wang A."/>
            <person name="Jiang F."/>
            <person name="Liu H."/>
            <person name="Zhao H."/>
            <person name="Xu D."/>
            <person name="Zhang Y."/>
        </authorList>
    </citation>
    <scope>NUCLEOTIDE SEQUENCE [LARGE SCALE GENOMIC DNA]</scope>
    <source>
        <strain evidence="2">cv. Niubang</strain>
    </source>
</reference>
<evidence type="ECO:0000313" key="1">
    <source>
        <dbReference type="EMBL" id="KAI3702154.1"/>
    </source>
</evidence>